<dbReference type="Gene3D" id="3.40.120.10">
    <property type="entry name" value="Alpha-D-Glucose-1,6-Bisphosphate, subunit A, domain 3"/>
    <property type="match status" value="1"/>
</dbReference>
<evidence type="ECO:0000313" key="9">
    <source>
        <dbReference type="Proteomes" id="UP000287188"/>
    </source>
</evidence>
<evidence type="ECO:0000256" key="4">
    <source>
        <dbReference type="ARBA" id="ARBA00022723"/>
    </source>
</evidence>
<comment type="caution">
    <text evidence="8">The sequence shown here is derived from an EMBL/GenBank/DDBJ whole genome shotgun (WGS) entry which is preliminary data.</text>
</comment>
<dbReference type="PANTHER" id="PTHR43771:SF1">
    <property type="entry name" value="PHOSPHOMANNOMUTASE"/>
    <property type="match status" value="1"/>
</dbReference>
<dbReference type="EMBL" id="BIFS01000001">
    <property type="protein sequence ID" value="GCE20412.1"/>
    <property type="molecule type" value="Genomic_DNA"/>
</dbReference>
<dbReference type="Proteomes" id="UP000287188">
    <property type="component" value="Unassembled WGS sequence"/>
</dbReference>
<dbReference type="GO" id="GO:0016868">
    <property type="term" value="F:intramolecular phosphotransferase activity"/>
    <property type="evidence" value="ECO:0007669"/>
    <property type="project" value="InterPro"/>
</dbReference>
<evidence type="ECO:0000256" key="1">
    <source>
        <dbReference type="ARBA" id="ARBA00001946"/>
    </source>
</evidence>
<organism evidence="8 9">
    <name type="scientific">Dictyobacter kobayashii</name>
    <dbReference type="NCBI Taxonomy" id="2014872"/>
    <lineage>
        <taxon>Bacteria</taxon>
        <taxon>Bacillati</taxon>
        <taxon>Chloroflexota</taxon>
        <taxon>Ktedonobacteria</taxon>
        <taxon>Ktedonobacterales</taxon>
        <taxon>Dictyobacteraceae</taxon>
        <taxon>Dictyobacter</taxon>
    </lineage>
</organism>
<reference evidence="9" key="1">
    <citation type="submission" date="2018-12" db="EMBL/GenBank/DDBJ databases">
        <title>Tengunoibacter tsumagoiensis gen. nov., sp. nov., Dictyobacter kobayashii sp. nov., D. alpinus sp. nov., and D. joshuensis sp. nov. and description of Dictyobacteraceae fam. nov. within the order Ktedonobacterales isolated from Tengu-no-mugimeshi.</title>
        <authorList>
            <person name="Wang C.M."/>
            <person name="Zheng Y."/>
            <person name="Sakai Y."/>
            <person name="Toyoda A."/>
            <person name="Minakuchi Y."/>
            <person name="Abe K."/>
            <person name="Yokota A."/>
            <person name="Yabe S."/>
        </authorList>
    </citation>
    <scope>NUCLEOTIDE SEQUENCE [LARGE SCALE GENOMIC DNA]</scope>
    <source>
        <strain evidence="9">Uno11</strain>
    </source>
</reference>
<keyword evidence="5" id="KW-0460">Magnesium</keyword>
<evidence type="ECO:0000256" key="2">
    <source>
        <dbReference type="ARBA" id="ARBA00010231"/>
    </source>
</evidence>
<keyword evidence="9" id="KW-1185">Reference proteome</keyword>
<evidence type="ECO:0000256" key="3">
    <source>
        <dbReference type="ARBA" id="ARBA00022553"/>
    </source>
</evidence>
<keyword evidence="3" id="KW-0597">Phosphoprotein</keyword>
<protein>
    <recommendedName>
        <fullName evidence="7">Alpha-D-phosphohexomutase alpha/beta/alpha domain-containing protein</fullName>
    </recommendedName>
</protein>
<dbReference type="AlphaFoldDB" id="A0A402AMU6"/>
<evidence type="ECO:0000256" key="5">
    <source>
        <dbReference type="ARBA" id="ARBA00022842"/>
    </source>
</evidence>
<accession>A0A402AMU6</accession>
<evidence type="ECO:0000313" key="8">
    <source>
        <dbReference type="EMBL" id="GCE20412.1"/>
    </source>
</evidence>
<dbReference type="InterPro" id="IPR005844">
    <property type="entry name" value="A-D-PHexomutase_a/b/a-I"/>
</dbReference>
<keyword evidence="6" id="KW-0413">Isomerase</keyword>
<proteinExistence type="inferred from homology"/>
<gene>
    <name evidence="8" type="ORF">KDK_42120</name>
</gene>
<dbReference type="InterPro" id="IPR011004">
    <property type="entry name" value="Trimer_LpxA-like_sf"/>
</dbReference>
<keyword evidence="4" id="KW-0479">Metal-binding</keyword>
<sequence length="279" mass="31264">MFEGSVIGDNSIIQDGAIIQPNVKIWPDKEVEAGAVVNTSIIWGSQGRRGLFSRYGVTGLVNVDLTPEFATKLGAAYGGILPKGSVVCLNRDTHRTSRMIKRGINAGLPSAGIDVHDINQVPLPVARYFIRTTEAAGGVHVSTSPVDQRVVEIKIFDQNGLDINKTTERKIENLYFREDFRRVYLDDIGAIDVLSNTDVIGHYLEGFNHAVDYETVRKRKFQLVVDYATVVPLRCCLRFSMIWAAKLLCSIRVWRRPVLRVPRMNLIKICSAWLPLVRL</sequence>
<dbReference type="RefSeq" id="WP_218031923.1">
    <property type="nucleotide sequence ID" value="NZ_BIFS01000001.1"/>
</dbReference>
<comment type="similarity">
    <text evidence="2">Belongs to the phosphohexose mutase family.</text>
</comment>
<dbReference type="InterPro" id="IPR016055">
    <property type="entry name" value="A-D-PHexomutase_a/b/a-I/II/III"/>
</dbReference>
<name>A0A402AMU6_9CHLR</name>
<dbReference type="SUPFAM" id="SSF53738">
    <property type="entry name" value="Phosphoglucomutase, first 3 domains"/>
    <property type="match status" value="1"/>
</dbReference>
<dbReference type="SUPFAM" id="SSF51161">
    <property type="entry name" value="Trimeric LpxA-like enzymes"/>
    <property type="match status" value="1"/>
</dbReference>
<dbReference type="GO" id="GO:0046872">
    <property type="term" value="F:metal ion binding"/>
    <property type="evidence" value="ECO:0007669"/>
    <property type="project" value="UniProtKB-KW"/>
</dbReference>
<dbReference type="Pfam" id="PF02878">
    <property type="entry name" value="PGM_PMM_I"/>
    <property type="match status" value="1"/>
</dbReference>
<comment type="cofactor">
    <cofactor evidence="1">
        <name>Mg(2+)</name>
        <dbReference type="ChEBI" id="CHEBI:18420"/>
    </cofactor>
</comment>
<evidence type="ECO:0000259" key="7">
    <source>
        <dbReference type="Pfam" id="PF02878"/>
    </source>
</evidence>
<feature type="domain" description="Alpha-D-phosphohexomutase alpha/beta/alpha" evidence="7">
    <location>
        <begin position="51"/>
        <end position="181"/>
    </location>
</feature>
<dbReference type="GO" id="GO:0005975">
    <property type="term" value="P:carbohydrate metabolic process"/>
    <property type="evidence" value="ECO:0007669"/>
    <property type="project" value="InterPro"/>
</dbReference>
<dbReference type="PANTHER" id="PTHR43771">
    <property type="entry name" value="PHOSPHOMANNOMUTASE"/>
    <property type="match status" value="1"/>
</dbReference>
<evidence type="ECO:0000256" key="6">
    <source>
        <dbReference type="ARBA" id="ARBA00023235"/>
    </source>
</evidence>